<keyword evidence="2 5" id="KW-0285">Flavoprotein</keyword>
<comment type="cofactor">
    <cofactor evidence="1">
        <name>(6R)-5,10-methylene-5,6,7,8-tetrahydrofolate</name>
        <dbReference type="ChEBI" id="CHEBI:15636"/>
    </cofactor>
</comment>
<evidence type="ECO:0000256" key="4">
    <source>
        <dbReference type="ARBA" id="ARBA00022991"/>
    </source>
</evidence>
<feature type="site" description="Electron transfer via tryptophanyl radical" evidence="6">
    <location>
        <position position="379"/>
    </location>
</feature>
<feature type="binding site" evidence="5">
    <location>
        <position position="244"/>
    </location>
    <ligand>
        <name>FAD</name>
        <dbReference type="ChEBI" id="CHEBI:57692"/>
    </ligand>
</feature>
<evidence type="ECO:0000259" key="8">
    <source>
        <dbReference type="PROSITE" id="PS51645"/>
    </source>
</evidence>
<dbReference type="SUPFAM" id="SSF48173">
    <property type="entry name" value="Cryptochrome/photolyase FAD-binding domain"/>
    <property type="match status" value="1"/>
</dbReference>
<dbReference type="GO" id="GO:0006950">
    <property type="term" value="P:response to stress"/>
    <property type="evidence" value="ECO:0007669"/>
    <property type="project" value="UniProtKB-ARBA"/>
</dbReference>
<dbReference type="AlphaFoldDB" id="A0A840S3X1"/>
<evidence type="ECO:0000256" key="5">
    <source>
        <dbReference type="PIRSR" id="PIRSR602081-1"/>
    </source>
</evidence>
<evidence type="ECO:0000313" key="9">
    <source>
        <dbReference type="EMBL" id="MBB5203524.1"/>
    </source>
</evidence>
<feature type="binding site" evidence="5">
    <location>
        <position position="289"/>
    </location>
    <ligand>
        <name>FAD</name>
        <dbReference type="ChEBI" id="CHEBI:57692"/>
    </ligand>
</feature>
<dbReference type="InterPro" id="IPR002081">
    <property type="entry name" value="Cryptochrome/DNA_photolyase_1"/>
</dbReference>
<feature type="site" description="Electron transfer via tryptophanyl radical" evidence="6">
    <location>
        <position position="323"/>
    </location>
</feature>
<dbReference type="EC" id="4.1.99.3" evidence="9"/>
<keyword evidence="10" id="KW-1185">Reference proteome</keyword>
<sequence length="497" mass="55450">MPPIVRAAESAPLLPINAMSSPAPTLVWLRRDLRLHDHAALELACRDGAPVLLAFVFDTDILDALPRQDRRVELILEALLDLEAQLRERHPGLGLIVRSGRAREQIPELLQRCGAQRLVFAHDDDPFALARDQAVRAALPATVRVDSVRDVTVFERRELLTGQGRPYTVFTPYKKAWLRTVDAARVSERRPQLEHLAPSALAQGLPSLSELGFEATDLHPRFRGGATQAQALWAEFREQRLAAYADTRDFPARKGPSYLSPALRFGLVSVRELAREALGRPADEGAATWLSELIWRDFYHQVLHHHPGVVNGPLKPEYAAIAWEEGAEADTWFEAWCAGQTGFPLVDAAMRQLAQTGYMHNRLRMVTASFLCKTLGIDWRRGEAWFAQKLLDFELASNSGGWQWAASCGCDAQPWFRIFNPVTQSEKFDPKGLFIRRYVPELAPLSDAALHAPWEAAPLELGGVVLGRDYPAPLILHAEGRARTLARYGAVRGLSKD</sequence>
<feature type="binding site" evidence="5">
    <location>
        <begin position="292"/>
        <end position="299"/>
    </location>
    <ligand>
        <name>FAD</name>
        <dbReference type="ChEBI" id="CHEBI:57692"/>
    </ligand>
</feature>
<dbReference type="PROSITE" id="PS51645">
    <property type="entry name" value="PHR_CRY_ALPHA_BETA"/>
    <property type="match status" value="1"/>
</dbReference>
<dbReference type="PANTHER" id="PTHR11455:SF9">
    <property type="entry name" value="CRYPTOCHROME CIRCADIAN CLOCK 5 ISOFORM X1"/>
    <property type="match status" value="1"/>
</dbReference>
<dbReference type="GO" id="GO:0006139">
    <property type="term" value="P:nucleobase-containing compound metabolic process"/>
    <property type="evidence" value="ECO:0007669"/>
    <property type="project" value="UniProtKB-ARBA"/>
</dbReference>
<dbReference type="InterPro" id="IPR005101">
    <property type="entry name" value="Cryptochr/Photolyase_FAD-bd"/>
</dbReference>
<evidence type="ECO:0000256" key="1">
    <source>
        <dbReference type="ARBA" id="ARBA00001932"/>
    </source>
</evidence>
<dbReference type="Gene3D" id="1.10.579.10">
    <property type="entry name" value="DNA Cyclobutane Dipyrimidine Photolyase, subunit A, domain 3"/>
    <property type="match status" value="1"/>
</dbReference>
<dbReference type="Pfam" id="PF00875">
    <property type="entry name" value="DNA_photolyase"/>
    <property type="match status" value="1"/>
</dbReference>
<dbReference type="SUPFAM" id="SSF52425">
    <property type="entry name" value="Cryptochrome/photolyase, N-terminal domain"/>
    <property type="match status" value="1"/>
</dbReference>
<evidence type="ECO:0000256" key="2">
    <source>
        <dbReference type="ARBA" id="ARBA00022630"/>
    </source>
</evidence>
<evidence type="ECO:0000256" key="3">
    <source>
        <dbReference type="ARBA" id="ARBA00022827"/>
    </source>
</evidence>
<comment type="caution">
    <text evidence="9">The sequence shown here is derived from an EMBL/GenBank/DDBJ whole genome shotgun (WGS) entry which is preliminary data.</text>
</comment>
<gene>
    <name evidence="9" type="ORF">HNQ51_000817</name>
</gene>
<dbReference type="Gene3D" id="1.25.40.80">
    <property type="match status" value="1"/>
</dbReference>
<proteinExistence type="inferred from homology"/>
<dbReference type="GO" id="GO:0003677">
    <property type="term" value="F:DNA binding"/>
    <property type="evidence" value="ECO:0007669"/>
    <property type="project" value="TreeGrafter"/>
</dbReference>
<dbReference type="InterPro" id="IPR036134">
    <property type="entry name" value="Crypto/Photolyase_FAD-like_sf"/>
</dbReference>
<dbReference type="PANTHER" id="PTHR11455">
    <property type="entry name" value="CRYPTOCHROME"/>
    <property type="match status" value="1"/>
</dbReference>
<keyword evidence="4 7" id="KW-0157">Chromophore</keyword>
<dbReference type="Pfam" id="PF03441">
    <property type="entry name" value="FAD_binding_7"/>
    <property type="match status" value="1"/>
</dbReference>
<feature type="domain" description="Photolyase/cryptochrome alpha/beta" evidence="8">
    <location>
        <begin position="23"/>
        <end position="153"/>
    </location>
</feature>
<comment type="similarity">
    <text evidence="7">Belongs to the DNA photolyase family.</text>
</comment>
<dbReference type="InterPro" id="IPR036155">
    <property type="entry name" value="Crypto/Photolyase_N_sf"/>
</dbReference>
<keyword evidence="9" id="KW-0456">Lyase</keyword>
<comment type="cofactor">
    <cofactor evidence="5">
        <name>FAD</name>
        <dbReference type="ChEBI" id="CHEBI:57692"/>
    </cofactor>
    <text evidence="5">Binds 1 FAD per subunit.</text>
</comment>
<dbReference type="Proteomes" id="UP000554837">
    <property type="component" value="Unassembled WGS sequence"/>
</dbReference>
<organism evidence="9 10">
    <name type="scientific">Inhella inkyongensis</name>
    <dbReference type="NCBI Taxonomy" id="392593"/>
    <lineage>
        <taxon>Bacteria</taxon>
        <taxon>Pseudomonadati</taxon>
        <taxon>Pseudomonadota</taxon>
        <taxon>Betaproteobacteria</taxon>
        <taxon>Burkholderiales</taxon>
        <taxon>Sphaerotilaceae</taxon>
        <taxon>Inhella</taxon>
    </lineage>
</organism>
<evidence type="ECO:0000256" key="7">
    <source>
        <dbReference type="RuleBase" id="RU004182"/>
    </source>
</evidence>
<dbReference type="PROSITE" id="PS00394">
    <property type="entry name" value="DNA_PHOTOLYASES_1_1"/>
    <property type="match status" value="1"/>
</dbReference>
<evidence type="ECO:0000256" key="6">
    <source>
        <dbReference type="PIRSR" id="PIRSR602081-2"/>
    </source>
</evidence>
<keyword evidence="3 5" id="KW-0274">FAD</keyword>
<evidence type="ECO:0000313" key="10">
    <source>
        <dbReference type="Proteomes" id="UP000554837"/>
    </source>
</evidence>
<dbReference type="InterPro" id="IPR014729">
    <property type="entry name" value="Rossmann-like_a/b/a_fold"/>
</dbReference>
<dbReference type="Gene3D" id="3.40.50.620">
    <property type="entry name" value="HUPs"/>
    <property type="match status" value="1"/>
</dbReference>
<feature type="site" description="Electron transfer via tryptophanyl radical" evidence="6">
    <location>
        <position position="402"/>
    </location>
</feature>
<protein>
    <submittedName>
        <fullName evidence="9">Deoxyribodipyrimidine photo-lyase</fullName>
        <ecNumber evidence="9">4.1.99.3</ecNumber>
    </submittedName>
</protein>
<dbReference type="PRINTS" id="PR00147">
    <property type="entry name" value="DNAPHOTLYASE"/>
</dbReference>
<dbReference type="GO" id="GO:0003904">
    <property type="term" value="F:deoxyribodipyrimidine photo-lyase activity"/>
    <property type="evidence" value="ECO:0007669"/>
    <property type="project" value="UniProtKB-EC"/>
</dbReference>
<name>A0A840S3X1_9BURK</name>
<dbReference type="EMBL" id="JACHHO010000001">
    <property type="protein sequence ID" value="MBB5203524.1"/>
    <property type="molecule type" value="Genomic_DNA"/>
</dbReference>
<dbReference type="InterPro" id="IPR018394">
    <property type="entry name" value="DNA_photolyase_1_CS_C"/>
</dbReference>
<reference evidence="9 10" key="1">
    <citation type="submission" date="2020-08" db="EMBL/GenBank/DDBJ databases">
        <title>Genomic Encyclopedia of Type Strains, Phase IV (KMG-IV): sequencing the most valuable type-strain genomes for metagenomic binning, comparative biology and taxonomic classification.</title>
        <authorList>
            <person name="Goeker M."/>
        </authorList>
    </citation>
    <scope>NUCLEOTIDE SEQUENCE [LARGE SCALE GENOMIC DNA]</scope>
    <source>
        <strain evidence="9 10">DSM 23958</strain>
    </source>
</reference>
<dbReference type="GO" id="GO:0071949">
    <property type="term" value="F:FAD binding"/>
    <property type="evidence" value="ECO:0007669"/>
    <property type="project" value="TreeGrafter"/>
</dbReference>
<dbReference type="InterPro" id="IPR006050">
    <property type="entry name" value="DNA_photolyase_N"/>
</dbReference>
<dbReference type="PROSITE" id="PS00691">
    <property type="entry name" value="DNA_PHOTOLYASES_1_2"/>
    <property type="match status" value="1"/>
</dbReference>
<accession>A0A840S3X1</accession>